<protein>
    <submittedName>
        <fullName evidence="1">Uncharacterized protein</fullName>
    </submittedName>
</protein>
<evidence type="ECO:0000313" key="1">
    <source>
        <dbReference type="EMBL" id="GFR97039.1"/>
    </source>
</evidence>
<dbReference type="AlphaFoldDB" id="A0AAV4HH45"/>
<reference evidence="1 2" key="1">
    <citation type="journal article" date="2021" name="Elife">
        <title>Chloroplast acquisition without the gene transfer in kleptoplastic sea slugs, Plakobranchus ocellatus.</title>
        <authorList>
            <person name="Maeda T."/>
            <person name="Takahashi S."/>
            <person name="Yoshida T."/>
            <person name="Shimamura S."/>
            <person name="Takaki Y."/>
            <person name="Nagai Y."/>
            <person name="Toyoda A."/>
            <person name="Suzuki Y."/>
            <person name="Arimoto A."/>
            <person name="Ishii H."/>
            <person name="Satoh N."/>
            <person name="Nishiyama T."/>
            <person name="Hasebe M."/>
            <person name="Maruyama T."/>
            <person name="Minagawa J."/>
            <person name="Obokata J."/>
            <person name="Shigenobu S."/>
        </authorList>
    </citation>
    <scope>NUCLEOTIDE SEQUENCE [LARGE SCALE GENOMIC DNA]</scope>
</reference>
<dbReference type="EMBL" id="BMAT01005613">
    <property type="protein sequence ID" value="GFR97039.1"/>
    <property type="molecule type" value="Genomic_DNA"/>
</dbReference>
<evidence type="ECO:0000313" key="2">
    <source>
        <dbReference type="Proteomes" id="UP000762676"/>
    </source>
</evidence>
<gene>
    <name evidence="1" type="ORF">ElyMa_002736100</name>
</gene>
<proteinExistence type="predicted"/>
<name>A0AAV4HH45_9GAST</name>
<comment type="caution">
    <text evidence="1">The sequence shown here is derived from an EMBL/GenBank/DDBJ whole genome shotgun (WGS) entry which is preliminary data.</text>
</comment>
<accession>A0AAV4HH45</accession>
<organism evidence="1 2">
    <name type="scientific">Elysia marginata</name>
    <dbReference type="NCBI Taxonomy" id="1093978"/>
    <lineage>
        <taxon>Eukaryota</taxon>
        <taxon>Metazoa</taxon>
        <taxon>Spiralia</taxon>
        <taxon>Lophotrochozoa</taxon>
        <taxon>Mollusca</taxon>
        <taxon>Gastropoda</taxon>
        <taxon>Heterobranchia</taxon>
        <taxon>Euthyneura</taxon>
        <taxon>Panpulmonata</taxon>
        <taxon>Sacoglossa</taxon>
        <taxon>Placobranchoidea</taxon>
        <taxon>Plakobranchidae</taxon>
        <taxon>Elysia</taxon>
    </lineage>
</organism>
<dbReference type="Proteomes" id="UP000762676">
    <property type="component" value="Unassembled WGS sequence"/>
</dbReference>
<sequence length="153" mass="17717">MLTFTTVSSRFHVNCSAQLKLLCPLPDQDVKIYIQFPCLFSKQEELSPQSVVKFYSVPISSACGRPHRGSRQTYRSFRWDEHGDAWLGKDDKPKSLRSQEPTRDDLGRLVFVCRMKPERNGGHRVNWLSPASHIIHILLGLFRTGFVKHMFDR</sequence>
<keyword evidence="2" id="KW-1185">Reference proteome</keyword>